<sequence>REKEMWRFLQLEFSEDNSAEW</sequence>
<dbReference type="Proteomes" id="UP000708208">
    <property type="component" value="Unassembled WGS sequence"/>
</dbReference>
<keyword evidence="2" id="KW-1185">Reference proteome</keyword>
<name>A0A8J2P2P6_9HEXA</name>
<reference evidence="1" key="1">
    <citation type="submission" date="2021-06" db="EMBL/GenBank/DDBJ databases">
        <authorList>
            <person name="Hodson N. C."/>
            <person name="Mongue J. A."/>
            <person name="Jaron S. K."/>
        </authorList>
    </citation>
    <scope>NUCLEOTIDE SEQUENCE</scope>
</reference>
<dbReference type="EMBL" id="CAJVCH010169465">
    <property type="protein sequence ID" value="CAG7728839.1"/>
    <property type="molecule type" value="Genomic_DNA"/>
</dbReference>
<evidence type="ECO:0000313" key="2">
    <source>
        <dbReference type="Proteomes" id="UP000708208"/>
    </source>
</evidence>
<organism evidence="1 2">
    <name type="scientific">Allacma fusca</name>
    <dbReference type="NCBI Taxonomy" id="39272"/>
    <lineage>
        <taxon>Eukaryota</taxon>
        <taxon>Metazoa</taxon>
        <taxon>Ecdysozoa</taxon>
        <taxon>Arthropoda</taxon>
        <taxon>Hexapoda</taxon>
        <taxon>Collembola</taxon>
        <taxon>Symphypleona</taxon>
        <taxon>Sminthuridae</taxon>
        <taxon>Allacma</taxon>
    </lineage>
</organism>
<gene>
    <name evidence="1" type="ORF">AFUS01_LOCUS17594</name>
</gene>
<proteinExistence type="predicted"/>
<protein>
    <submittedName>
        <fullName evidence="1">Uncharacterized protein</fullName>
    </submittedName>
</protein>
<accession>A0A8J2P2P6</accession>
<feature type="non-terminal residue" evidence="1">
    <location>
        <position position="1"/>
    </location>
</feature>
<evidence type="ECO:0000313" key="1">
    <source>
        <dbReference type="EMBL" id="CAG7728839.1"/>
    </source>
</evidence>
<dbReference type="AlphaFoldDB" id="A0A8J2P2P6"/>
<comment type="caution">
    <text evidence="1">The sequence shown here is derived from an EMBL/GenBank/DDBJ whole genome shotgun (WGS) entry which is preliminary data.</text>
</comment>